<reference evidence="2" key="1">
    <citation type="submission" date="2015-09" db="EMBL/GenBank/DDBJ databases">
        <title>Draft Genome Sequences of Two Novel Amoeba-resistant Intranuclear Bacteria, Candidatus Berkiella cookevillensis and Candidatus Berkiella aquae.</title>
        <authorList>
            <person name="Mehari Y.T."/>
            <person name="Arivett B.A."/>
            <person name="Farone A.L."/>
            <person name="Gunderson J.H."/>
            <person name="Farone M.B."/>
        </authorList>
    </citation>
    <scope>NUCLEOTIDE SEQUENCE [LARGE SCALE GENOMIC DNA]</scope>
    <source>
        <strain evidence="2">HT99</strain>
    </source>
</reference>
<dbReference type="InterPro" id="IPR011047">
    <property type="entry name" value="Quinoprotein_ADH-like_sf"/>
</dbReference>
<keyword evidence="4" id="KW-1185">Reference proteome</keyword>
<evidence type="ECO:0000313" key="3">
    <source>
        <dbReference type="EMBL" id="MCS5712157.1"/>
    </source>
</evidence>
<reference evidence="3" key="3">
    <citation type="submission" date="2021-06" db="EMBL/GenBank/DDBJ databases">
        <title>Genomic Description and Analysis of Intracellular Bacteria, Candidatus Berkiella cookevillensis and Candidatus Berkiella aquae.</title>
        <authorList>
            <person name="Kidane D.T."/>
            <person name="Mehari Y.T."/>
            <person name="Rice F.C."/>
            <person name="Arivett B.A."/>
            <person name="Farone A.L."/>
            <person name="Berk S.G."/>
            <person name="Farone M.B."/>
        </authorList>
    </citation>
    <scope>NUCLEOTIDE SEQUENCE</scope>
    <source>
        <strain evidence="3">HT99</strain>
    </source>
</reference>
<protein>
    <submittedName>
        <fullName evidence="2">Uncharacterized protein</fullName>
    </submittedName>
</protein>
<dbReference type="STRING" id="295108.HT99x_00014"/>
<dbReference type="AlphaFoldDB" id="A0A0Q9YZQ6"/>
<dbReference type="RefSeq" id="WP_075064684.1">
    <property type="nucleotide sequence ID" value="NZ_LKAJ02000001.1"/>
</dbReference>
<evidence type="ECO:0000256" key="1">
    <source>
        <dbReference type="SAM" id="SignalP"/>
    </source>
</evidence>
<reference evidence="3" key="2">
    <citation type="journal article" date="2016" name="Genome Announc.">
        <title>Draft Genome Sequences of Two Novel Amoeba-Resistant Intranuclear Bacteria, 'Candidatus Berkiella cookevillensis' and 'Candidatus Berkiella aquae'.</title>
        <authorList>
            <person name="Mehari Y.T."/>
            <person name="Arivett B.A."/>
            <person name="Farone A.L."/>
            <person name="Gunderson J.H."/>
            <person name="Farone M.B."/>
        </authorList>
    </citation>
    <scope>NUCLEOTIDE SEQUENCE</scope>
    <source>
        <strain evidence="3">HT99</strain>
    </source>
</reference>
<accession>A0A0Q9YZQ6</accession>
<dbReference type="SUPFAM" id="SSF50998">
    <property type="entry name" value="Quinoprotein alcohol dehydrogenase-like"/>
    <property type="match status" value="1"/>
</dbReference>
<comment type="caution">
    <text evidence="2">The sequence shown here is derived from an EMBL/GenBank/DDBJ whole genome shotgun (WGS) entry which is preliminary data.</text>
</comment>
<feature type="chain" id="PRO_5043129899" evidence="1">
    <location>
        <begin position="24"/>
        <end position="298"/>
    </location>
</feature>
<evidence type="ECO:0000313" key="4">
    <source>
        <dbReference type="Proteomes" id="UP000051497"/>
    </source>
</evidence>
<gene>
    <name evidence="2" type="ORF">HT99x_00014</name>
    <name evidence="3" type="ORF">HT99x_012000</name>
</gene>
<dbReference type="EMBL" id="LKAJ02000001">
    <property type="protein sequence ID" value="MCS5712157.1"/>
    <property type="molecule type" value="Genomic_DNA"/>
</dbReference>
<keyword evidence="1" id="KW-0732">Signal</keyword>
<dbReference type="Proteomes" id="UP000051497">
    <property type="component" value="Unassembled WGS sequence"/>
</dbReference>
<name>A0A0Q9YZQ6_9GAMM</name>
<feature type="signal peptide" evidence="1">
    <location>
        <begin position="1"/>
        <end position="23"/>
    </location>
</feature>
<organism evidence="2">
    <name type="scientific">Candidatus Berkiella aquae</name>
    <dbReference type="NCBI Taxonomy" id="295108"/>
    <lineage>
        <taxon>Bacteria</taxon>
        <taxon>Pseudomonadati</taxon>
        <taxon>Pseudomonadota</taxon>
        <taxon>Gammaproteobacteria</taxon>
        <taxon>Candidatus Berkiellales</taxon>
        <taxon>Candidatus Berkiellaceae</taxon>
        <taxon>Candidatus Berkiella</taxon>
    </lineage>
</organism>
<dbReference type="EMBL" id="LKAJ01000001">
    <property type="protein sequence ID" value="KRG22478.1"/>
    <property type="molecule type" value="Genomic_DNA"/>
</dbReference>
<evidence type="ECO:0000313" key="2">
    <source>
        <dbReference type="EMBL" id="KRG22478.1"/>
    </source>
</evidence>
<sequence>MTRKFLLFIGTLLLIIINNQTVADDVIKYTAKINSRIGPIAVPKGSKPFIVFDEKYNPVIYFDEQPYQDKSMRCDPTMSEYYYFPVFPRIFYSPCPSRTLIAKNNNDIIWKYPLDEYEGEPIGYSTNGIILHSFAKAKIDILDFETGKILQTVSTDTIKCSEYPGTAYYDKLNHLLYVYCKEGALKSYDVQKNEVATVFEPDKQFLSKVSIDMNNMKIDSSGRYIIFSETMPSRLSSWGGIAVYDLLNKEVIYREKIYSWPWHVDVAIGKNKDFAIAYRCNEGEIDKVCGNYYSIIAK</sequence>
<proteinExistence type="predicted"/>